<proteinExistence type="predicted"/>
<reference evidence="1" key="1">
    <citation type="submission" date="2020-10" db="EMBL/GenBank/DDBJ databases">
        <authorList>
            <person name="Gilroy R."/>
        </authorList>
    </citation>
    <scope>NUCLEOTIDE SEQUENCE</scope>
    <source>
        <strain evidence="1">ChiSxjej2B14-8506</strain>
    </source>
</reference>
<organism evidence="1 2">
    <name type="scientific">Candidatus Fimadaptatus faecigallinarum</name>
    <dbReference type="NCBI Taxonomy" id="2840814"/>
    <lineage>
        <taxon>Bacteria</taxon>
        <taxon>Bacillati</taxon>
        <taxon>Bacillota</taxon>
        <taxon>Clostridia</taxon>
        <taxon>Eubacteriales</taxon>
        <taxon>Candidatus Fimadaptatus</taxon>
    </lineage>
</organism>
<reference evidence="1" key="2">
    <citation type="journal article" date="2021" name="PeerJ">
        <title>Extensive microbial diversity within the chicken gut microbiome revealed by metagenomics and culture.</title>
        <authorList>
            <person name="Gilroy R."/>
            <person name="Ravi A."/>
            <person name="Getino M."/>
            <person name="Pursley I."/>
            <person name="Horton D.L."/>
            <person name="Alikhan N.F."/>
            <person name="Baker D."/>
            <person name="Gharbi K."/>
            <person name="Hall N."/>
            <person name="Watson M."/>
            <person name="Adriaenssens E.M."/>
            <person name="Foster-Nyarko E."/>
            <person name="Jarju S."/>
            <person name="Secka A."/>
            <person name="Antonio M."/>
            <person name="Oren A."/>
            <person name="Chaudhuri R.R."/>
            <person name="La Ragione R."/>
            <person name="Hildebrand F."/>
            <person name="Pallen M.J."/>
        </authorList>
    </citation>
    <scope>NUCLEOTIDE SEQUENCE</scope>
    <source>
        <strain evidence="1">ChiSxjej2B14-8506</strain>
    </source>
</reference>
<evidence type="ECO:0000313" key="2">
    <source>
        <dbReference type="Proteomes" id="UP000824123"/>
    </source>
</evidence>
<dbReference type="Proteomes" id="UP000824123">
    <property type="component" value="Unassembled WGS sequence"/>
</dbReference>
<accession>A0A9D1LQ32</accession>
<sequence>MKRGIPQREEILVSEGTCGGASWRVFRPAGLPTDEYERRMREAVSRAVTQVALARLAREADEQDAQEHTEPEQNQ</sequence>
<dbReference type="AlphaFoldDB" id="A0A9D1LQ32"/>
<name>A0A9D1LQ32_9FIRM</name>
<dbReference type="EMBL" id="DVNK01000010">
    <property type="protein sequence ID" value="HIU45902.1"/>
    <property type="molecule type" value="Genomic_DNA"/>
</dbReference>
<comment type="caution">
    <text evidence="1">The sequence shown here is derived from an EMBL/GenBank/DDBJ whole genome shotgun (WGS) entry which is preliminary data.</text>
</comment>
<gene>
    <name evidence="1" type="ORF">IAC59_01415</name>
</gene>
<evidence type="ECO:0000313" key="1">
    <source>
        <dbReference type="EMBL" id="HIU45902.1"/>
    </source>
</evidence>
<protein>
    <submittedName>
        <fullName evidence="1">Uncharacterized protein</fullName>
    </submittedName>
</protein>